<dbReference type="RefSeq" id="WP_071937170.1">
    <property type="nucleotide sequence ID" value="NZ_CP013197.1"/>
</dbReference>
<accession>A0A1J0Z190</accession>
<dbReference type="Proteomes" id="UP000464735">
    <property type="component" value="Chromosome"/>
</dbReference>
<proteinExistence type="predicted"/>
<dbReference type="Proteomes" id="UP001214629">
    <property type="component" value="Chromosome"/>
</dbReference>
<evidence type="ECO:0000313" key="5">
    <source>
        <dbReference type="Proteomes" id="UP000464735"/>
    </source>
</evidence>
<organism evidence="1 5">
    <name type="scientific">Spiroplasma citri</name>
    <dbReference type="NCBI Taxonomy" id="2133"/>
    <lineage>
        <taxon>Bacteria</taxon>
        <taxon>Bacillati</taxon>
        <taxon>Mycoplasmatota</taxon>
        <taxon>Mollicutes</taxon>
        <taxon>Entomoplasmatales</taxon>
        <taxon>Spiroplasmataceae</taxon>
        <taxon>Spiroplasma</taxon>
    </lineage>
</organism>
<evidence type="ECO:0000313" key="4">
    <source>
        <dbReference type="EMBL" id="WFG97053.1"/>
    </source>
</evidence>
<dbReference type="EMBL" id="CP096246">
    <property type="protein sequence ID" value="WFG97053.1"/>
    <property type="molecule type" value="Genomic_DNA"/>
</dbReference>
<dbReference type="KEGG" id="sck:SCITRI_001645"/>
<evidence type="ECO:0000313" key="6">
    <source>
        <dbReference type="Proteomes" id="UP001214629"/>
    </source>
</evidence>
<dbReference type="EMBL" id="CP046368">
    <property type="protein sequence ID" value="QIA68623.1"/>
    <property type="molecule type" value="Genomic_DNA"/>
</dbReference>
<reference evidence="4 6" key="2">
    <citation type="submission" date="2022-04" db="EMBL/GenBank/DDBJ databases">
        <title>Whole genome of Spiroplasma citri.</title>
        <authorList>
            <person name="Khanchezar A."/>
            <person name="Izadpanah K."/>
            <person name="Taghavi M."/>
            <person name="Ghorbani A."/>
            <person name="Beven L."/>
        </authorList>
    </citation>
    <scope>NUCLEOTIDE SEQUENCE [LARGE SCALE GENOMIC DNA]</scope>
    <source>
        <strain evidence="4 6">D4</strain>
    </source>
</reference>
<sequence>MEKESKIEFETEFEKIAAEIRSSFEYFLKYNPKSEEQIKKENEFFKEIFWEKYNKHVNDEKCQFTGARGLCYRKAKKGYECIVCNSPCCYICYKNYYNCKECLFCFSDDDSDFKYYLKIYFNENYYKQD</sequence>
<name>A0A1J0Z190_SPICI</name>
<gene>
    <name evidence="1" type="ORF">GL298_03310</name>
    <name evidence="2" type="ORF">GL298_04955</name>
    <name evidence="3" type="ORF">GL298_08925</name>
    <name evidence="4" type="ORF">M0C40_03360</name>
</gene>
<protein>
    <submittedName>
        <fullName evidence="1">Uncharacterized protein</fullName>
    </submittedName>
</protein>
<evidence type="ECO:0000313" key="3">
    <source>
        <dbReference type="EMBL" id="QIA69567.1"/>
    </source>
</evidence>
<dbReference type="AlphaFoldDB" id="A0A1J0Z190"/>
<evidence type="ECO:0000313" key="1">
    <source>
        <dbReference type="EMBL" id="QIA68623.1"/>
    </source>
</evidence>
<keyword evidence="6" id="KW-1185">Reference proteome</keyword>
<evidence type="ECO:0000313" key="2">
    <source>
        <dbReference type="EMBL" id="QIA68910.1"/>
    </source>
</evidence>
<dbReference type="GeneID" id="54239477"/>
<dbReference type="EMBL" id="CP046368">
    <property type="protein sequence ID" value="QIA68910.1"/>
    <property type="molecule type" value="Genomic_DNA"/>
</dbReference>
<reference evidence="1 5" key="1">
    <citation type="submission" date="2019-11" db="EMBL/GenBank/DDBJ databases">
        <title>Whole genome sequencing and comparative genomics analyses of five strains of Spiroplasma citri.</title>
        <authorList>
            <person name="Yokomi R."/>
            <person name="Chen J."/>
            <person name="Rattner R."/>
            <person name="Vidalakis G."/>
        </authorList>
    </citation>
    <scope>NUCLEOTIDE SEQUENCE [LARGE SCALE GENOMIC DNA]</scope>
    <source>
        <strain evidence="1 5">BR12</strain>
    </source>
</reference>
<dbReference type="KEGG" id="sck:SCITRI_00652"/>
<dbReference type="EMBL" id="CP046368">
    <property type="protein sequence ID" value="QIA69567.1"/>
    <property type="molecule type" value="Genomic_DNA"/>
</dbReference>
<dbReference type="KEGG" id="sck:SCITRI_001156"/>